<evidence type="ECO:0000313" key="2">
    <source>
        <dbReference type="EMBL" id="KAF9406631.1"/>
    </source>
</evidence>
<sequence>MMQCRAAAGPGGGRSPAAAAVGAGGARAWGARRRPRALPAPVSSLLARTMVAPRPLTSLALLLLLALAAAAPHPRMRRQLADDDALQPIEDGAGDDQTREKRKLEGVTQAKFGIKNAVLGFVFGKINSLIDAKTRLVDTLDKQNIELNKQYGIEAPQNGLASLSGIVGQSGTTSRRRELARTAGTPGIAHPSWSRRSRSTPATGRTRRQSDDIPVFDRNKVSLDLPGSLFGPSVSLLIRTTKIIGDVIQ</sequence>
<feature type="region of interest" description="Disordered" evidence="1">
    <location>
        <begin position="80"/>
        <end position="102"/>
    </location>
</feature>
<protein>
    <submittedName>
        <fullName evidence="2">Uncharacterized protein</fullName>
    </submittedName>
</protein>
<keyword evidence="3" id="KW-1185">Reference proteome</keyword>
<dbReference type="Proteomes" id="UP000648187">
    <property type="component" value="Unassembled WGS sequence"/>
</dbReference>
<name>A0A835G489_SPOEX</name>
<accession>A0A835G489</accession>
<reference evidence="2" key="1">
    <citation type="submission" date="2020-08" db="EMBL/GenBank/DDBJ databases">
        <title>Spodoptera exigua strain:BAW_Kor-Di-RS1 Genome sequencing and assembly.</title>
        <authorList>
            <person name="Kim J."/>
            <person name="Nam H.Y."/>
            <person name="Kwon M."/>
            <person name="Choi J.H."/>
            <person name="Cho S.R."/>
            <person name="Kim G.-H."/>
        </authorList>
    </citation>
    <scope>NUCLEOTIDE SEQUENCE</scope>
    <source>
        <strain evidence="2">BAW_Kor-Di-RS1</strain>
        <tissue evidence="2">Whole-body</tissue>
    </source>
</reference>
<dbReference type="EMBL" id="JACKWZ010000568">
    <property type="protein sequence ID" value="KAF9406631.1"/>
    <property type="molecule type" value="Genomic_DNA"/>
</dbReference>
<dbReference type="AlphaFoldDB" id="A0A835G489"/>
<proteinExistence type="predicted"/>
<gene>
    <name evidence="2" type="ORF">HW555_013056</name>
</gene>
<evidence type="ECO:0000256" key="1">
    <source>
        <dbReference type="SAM" id="MobiDB-lite"/>
    </source>
</evidence>
<evidence type="ECO:0000313" key="3">
    <source>
        <dbReference type="Proteomes" id="UP000648187"/>
    </source>
</evidence>
<feature type="non-terminal residue" evidence="2">
    <location>
        <position position="1"/>
    </location>
</feature>
<comment type="caution">
    <text evidence="2">The sequence shown here is derived from an EMBL/GenBank/DDBJ whole genome shotgun (WGS) entry which is preliminary data.</text>
</comment>
<feature type="region of interest" description="Disordered" evidence="1">
    <location>
        <begin position="179"/>
        <end position="213"/>
    </location>
</feature>
<organism evidence="2 3">
    <name type="scientific">Spodoptera exigua</name>
    <name type="common">Beet armyworm</name>
    <name type="synonym">Noctua fulgens</name>
    <dbReference type="NCBI Taxonomy" id="7107"/>
    <lineage>
        <taxon>Eukaryota</taxon>
        <taxon>Metazoa</taxon>
        <taxon>Ecdysozoa</taxon>
        <taxon>Arthropoda</taxon>
        <taxon>Hexapoda</taxon>
        <taxon>Insecta</taxon>
        <taxon>Pterygota</taxon>
        <taxon>Neoptera</taxon>
        <taxon>Endopterygota</taxon>
        <taxon>Lepidoptera</taxon>
        <taxon>Glossata</taxon>
        <taxon>Ditrysia</taxon>
        <taxon>Noctuoidea</taxon>
        <taxon>Noctuidae</taxon>
        <taxon>Amphipyrinae</taxon>
        <taxon>Spodoptera</taxon>
    </lineage>
</organism>